<reference evidence="2" key="1">
    <citation type="journal article" date="2023" name="Nat. Plants">
        <title>Single-cell RNA sequencing provides a high-resolution roadmap for understanding the multicellular compartmentation of specialized metabolism.</title>
        <authorList>
            <person name="Sun S."/>
            <person name="Shen X."/>
            <person name="Li Y."/>
            <person name="Li Y."/>
            <person name="Wang S."/>
            <person name="Li R."/>
            <person name="Zhang H."/>
            <person name="Shen G."/>
            <person name="Guo B."/>
            <person name="Wei J."/>
            <person name="Xu J."/>
            <person name="St-Pierre B."/>
            <person name="Chen S."/>
            <person name="Sun C."/>
        </authorList>
    </citation>
    <scope>NUCLEOTIDE SEQUENCE [LARGE SCALE GENOMIC DNA]</scope>
</reference>
<sequence length="123" mass="14402">MEEVPAHVHPGPIVTDVLSRQHEHRSSLIWSGDRETCYTDLQCRRFGRNIFQCYSGLPPLFWLQSEEGTIGSMDSESVHRFRDRRRSNPACSWIYFLTYWQTHTSRLLRKFGSRSLPQLVGGF</sequence>
<comment type="caution">
    <text evidence="1">The sequence shown here is derived from an EMBL/GenBank/DDBJ whole genome shotgun (WGS) entry which is preliminary data.</text>
</comment>
<dbReference type="EMBL" id="CM044708">
    <property type="protein sequence ID" value="KAI5649621.1"/>
    <property type="molecule type" value="Genomic_DNA"/>
</dbReference>
<gene>
    <name evidence="1" type="ORF">M9H77_35626</name>
</gene>
<evidence type="ECO:0000313" key="2">
    <source>
        <dbReference type="Proteomes" id="UP001060085"/>
    </source>
</evidence>
<dbReference type="Proteomes" id="UP001060085">
    <property type="component" value="Linkage Group LG08"/>
</dbReference>
<name>A0ACB9ZQT3_CATRO</name>
<accession>A0ACB9ZQT3</accession>
<organism evidence="1 2">
    <name type="scientific">Catharanthus roseus</name>
    <name type="common">Madagascar periwinkle</name>
    <name type="synonym">Vinca rosea</name>
    <dbReference type="NCBI Taxonomy" id="4058"/>
    <lineage>
        <taxon>Eukaryota</taxon>
        <taxon>Viridiplantae</taxon>
        <taxon>Streptophyta</taxon>
        <taxon>Embryophyta</taxon>
        <taxon>Tracheophyta</taxon>
        <taxon>Spermatophyta</taxon>
        <taxon>Magnoliopsida</taxon>
        <taxon>eudicotyledons</taxon>
        <taxon>Gunneridae</taxon>
        <taxon>Pentapetalae</taxon>
        <taxon>asterids</taxon>
        <taxon>lamiids</taxon>
        <taxon>Gentianales</taxon>
        <taxon>Apocynaceae</taxon>
        <taxon>Rauvolfioideae</taxon>
        <taxon>Vinceae</taxon>
        <taxon>Catharanthinae</taxon>
        <taxon>Catharanthus</taxon>
    </lineage>
</organism>
<protein>
    <submittedName>
        <fullName evidence="1">Uncharacterized protein</fullName>
    </submittedName>
</protein>
<evidence type="ECO:0000313" key="1">
    <source>
        <dbReference type="EMBL" id="KAI5649621.1"/>
    </source>
</evidence>
<proteinExistence type="predicted"/>
<keyword evidence="2" id="KW-1185">Reference proteome</keyword>